<dbReference type="SUPFAM" id="SSF53383">
    <property type="entry name" value="PLP-dependent transferases"/>
    <property type="match status" value="1"/>
</dbReference>
<name>A0ABY5L634_9CELL</name>
<dbReference type="RefSeq" id="WP_227568796.1">
    <property type="nucleotide sequence ID" value="NZ_CP101988.1"/>
</dbReference>
<dbReference type="InterPro" id="IPR049704">
    <property type="entry name" value="Aminotrans_3_PPA_site"/>
</dbReference>
<dbReference type="PANTHER" id="PTHR43094:SF1">
    <property type="entry name" value="AMINOTRANSFERASE CLASS-III"/>
    <property type="match status" value="1"/>
</dbReference>
<evidence type="ECO:0000313" key="5">
    <source>
        <dbReference type="Proteomes" id="UP001316189"/>
    </source>
</evidence>
<sequence length="423" mass="44551">MHPLWPFFVPPHEQDDPQIRLESAHGVRVRLTDGSTLLDGTSGLWNTNLGYGNAAIARACAEALQTASYLSTFRFESVHARRAAQALVDVTGDVYARVLFSTSGSAANDLVMKLARHYQVLGGQPRRQLVVGLRDSYHGLTYGSFSLTGEDLGQALYGVDRRLVRHTAPNDLDELSTLLAHQGHLVAAVVVEPMLGTGAVPLTDEFVRALLAARDEHGFLLVADEVATGFGRTGSLFASDRWPARPDVLLTSKALTNGTSATSAVLVSEDVARRFHDSGAVFVHGETQAGSPVAAAAVVATLEEMERLDAVALGHQVSAGLDAGIAALQRSDQRVTETRGVGCFRAVDVLGDDGEPLDPHAVGALVRAVRRAGAIVHPGVGGIQLVPALTSTPADVAELFDRVSEGLAELTASSALTVATTPP</sequence>
<evidence type="ECO:0000256" key="2">
    <source>
        <dbReference type="ARBA" id="ARBA00022898"/>
    </source>
</evidence>
<dbReference type="Gene3D" id="3.40.640.10">
    <property type="entry name" value="Type I PLP-dependent aspartate aminotransferase-like (Major domain)"/>
    <property type="match status" value="1"/>
</dbReference>
<dbReference type="Proteomes" id="UP001316189">
    <property type="component" value="Chromosome"/>
</dbReference>
<keyword evidence="4" id="KW-0032">Aminotransferase</keyword>
<dbReference type="NCBIfam" id="NF041821">
    <property type="entry name" value="daptide_amino"/>
    <property type="match status" value="1"/>
</dbReference>
<evidence type="ECO:0000313" key="4">
    <source>
        <dbReference type="EMBL" id="UUI76930.1"/>
    </source>
</evidence>
<evidence type="ECO:0000256" key="3">
    <source>
        <dbReference type="RuleBase" id="RU003560"/>
    </source>
</evidence>
<protein>
    <submittedName>
        <fullName evidence="4">Aminotransferase class III-fold pyridoxal phosphate-dependent enzyme</fullName>
    </submittedName>
</protein>
<dbReference type="GO" id="GO:0008483">
    <property type="term" value="F:transaminase activity"/>
    <property type="evidence" value="ECO:0007669"/>
    <property type="project" value="UniProtKB-KW"/>
</dbReference>
<keyword evidence="4" id="KW-0808">Transferase</keyword>
<accession>A0ABY5L634</accession>
<proteinExistence type="inferred from homology"/>
<dbReference type="InterPro" id="IPR049691">
    <property type="entry name" value="Daptide_aminotransferase"/>
</dbReference>
<dbReference type="InterPro" id="IPR005814">
    <property type="entry name" value="Aminotrans_3"/>
</dbReference>
<dbReference type="EMBL" id="CP101988">
    <property type="protein sequence ID" value="UUI76930.1"/>
    <property type="molecule type" value="Genomic_DNA"/>
</dbReference>
<dbReference type="Pfam" id="PF00202">
    <property type="entry name" value="Aminotran_3"/>
    <property type="match status" value="1"/>
</dbReference>
<comment type="similarity">
    <text evidence="1 3">Belongs to the class-III pyridoxal-phosphate-dependent aminotransferase family.</text>
</comment>
<reference evidence="4 5" key="1">
    <citation type="submission" date="2022-07" db="EMBL/GenBank/DDBJ databases">
        <title>Novel species in genus cellulomonas.</title>
        <authorList>
            <person name="Ye L."/>
        </authorList>
    </citation>
    <scope>NUCLEOTIDE SEQUENCE [LARGE SCALE GENOMIC DNA]</scope>
    <source>
        <strain evidence="5">zg-Y338</strain>
    </source>
</reference>
<organism evidence="4 5">
    <name type="scientific">Cellulomonas chengniuliangii</name>
    <dbReference type="NCBI Taxonomy" id="2968084"/>
    <lineage>
        <taxon>Bacteria</taxon>
        <taxon>Bacillati</taxon>
        <taxon>Actinomycetota</taxon>
        <taxon>Actinomycetes</taxon>
        <taxon>Micrococcales</taxon>
        <taxon>Cellulomonadaceae</taxon>
        <taxon>Cellulomonas</taxon>
    </lineage>
</organism>
<evidence type="ECO:0000256" key="1">
    <source>
        <dbReference type="ARBA" id="ARBA00008954"/>
    </source>
</evidence>
<dbReference type="InterPro" id="IPR015424">
    <property type="entry name" value="PyrdxlP-dep_Trfase"/>
</dbReference>
<dbReference type="PIRSF" id="PIRSF000521">
    <property type="entry name" value="Transaminase_4ab_Lys_Orn"/>
    <property type="match status" value="1"/>
</dbReference>
<dbReference type="Gene3D" id="3.90.1150.10">
    <property type="entry name" value="Aspartate Aminotransferase, domain 1"/>
    <property type="match status" value="1"/>
</dbReference>
<dbReference type="PROSITE" id="PS00600">
    <property type="entry name" value="AA_TRANSFER_CLASS_3"/>
    <property type="match status" value="1"/>
</dbReference>
<dbReference type="PANTHER" id="PTHR43094">
    <property type="entry name" value="AMINOTRANSFERASE"/>
    <property type="match status" value="1"/>
</dbReference>
<keyword evidence="2 3" id="KW-0663">Pyridoxal phosphate</keyword>
<dbReference type="InterPro" id="IPR015422">
    <property type="entry name" value="PyrdxlP-dep_Trfase_small"/>
</dbReference>
<gene>
    <name evidence="4" type="ORF">NP064_06400</name>
</gene>
<dbReference type="InterPro" id="IPR015421">
    <property type="entry name" value="PyrdxlP-dep_Trfase_major"/>
</dbReference>
<keyword evidence="5" id="KW-1185">Reference proteome</keyword>